<dbReference type="AlphaFoldDB" id="A0A8T1LGA9"/>
<dbReference type="Proteomes" id="UP000736787">
    <property type="component" value="Unassembled WGS sequence"/>
</dbReference>
<gene>
    <name evidence="1" type="ORF">PC117_g1715</name>
</gene>
<sequence>MNTLWGSREEDSGVARRRVRYAFARVYENKGVFLVSALIAVAISNGESTSHLV</sequence>
<accession>A0A8T1LGA9</accession>
<comment type="caution">
    <text evidence="1">The sequence shown here is derived from an EMBL/GenBank/DDBJ whole genome shotgun (WGS) entry which is preliminary data.</text>
</comment>
<evidence type="ECO:0000313" key="2">
    <source>
        <dbReference type="Proteomes" id="UP000736787"/>
    </source>
</evidence>
<protein>
    <submittedName>
        <fullName evidence="1">Uncharacterized protein</fullName>
    </submittedName>
</protein>
<reference evidence="1" key="1">
    <citation type="submission" date="2018-10" db="EMBL/GenBank/DDBJ databases">
        <title>Effector identification in a new, highly contiguous assembly of the strawberry crown rot pathogen Phytophthora cactorum.</title>
        <authorList>
            <person name="Armitage A.D."/>
            <person name="Nellist C.F."/>
            <person name="Bates H."/>
            <person name="Vickerstaff R.J."/>
            <person name="Harrison R.J."/>
        </authorList>
    </citation>
    <scope>NUCLEOTIDE SEQUENCE</scope>
    <source>
        <strain evidence="1">4040</strain>
    </source>
</reference>
<proteinExistence type="predicted"/>
<evidence type="ECO:0000313" key="1">
    <source>
        <dbReference type="EMBL" id="KAG2953746.1"/>
    </source>
</evidence>
<name>A0A8T1LGA9_9STRA</name>
<dbReference type="EMBL" id="RCMK01000021">
    <property type="protein sequence ID" value="KAG2953746.1"/>
    <property type="molecule type" value="Genomic_DNA"/>
</dbReference>
<organism evidence="1 2">
    <name type="scientific">Phytophthora cactorum</name>
    <dbReference type="NCBI Taxonomy" id="29920"/>
    <lineage>
        <taxon>Eukaryota</taxon>
        <taxon>Sar</taxon>
        <taxon>Stramenopiles</taxon>
        <taxon>Oomycota</taxon>
        <taxon>Peronosporomycetes</taxon>
        <taxon>Peronosporales</taxon>
        <taxon>Peronosporaceae</taxon>
        <taxon>Phytophthora</taxon>
    </lineage>
</organism>